<dbReference type="Proteomes" id="UP000299102">
    <property type="component" value="Unassembled WGS sequence"/>
</dbReference>
<proteinExistence type="predicted"/>
<accession>A0A4C1Z0I4</accession>
<sequence>MLGPQDSHVCVRDKFNSVSFASCPGAALCDEKYSNIYDNKFTDHDIECLYGPPRAAGDGPGRCAEARLGRSSTVSCLSCAHAAAATIVSATHTHTRTHAPRNLNSDIYTSHFDYLVRYNFGTHSRYDASRRRALTALRSKTGPRTGL</sequence>
<dbReference type="EMBL" id="BGZK01001547">
    <property type="protein sequence ID" value="GBP82106.1"/>
    <property type="molecule type" value="Genomic_DNA"/>
</dbReference>
<organism evidence="1 2">
    <name type="scientific">Eumeta variegata</name>
    <name type="common">Bagworm moth</name>
    <name type="synonym">Eumeta japonica</name>
    <dbReference type="NCBI Taxonomy" id="151549"/>
    <lineage>
        <taxon>Eukaryota</taxon>
        <taxon>Metazoa</taxon>
        <taxon>Ecdysozoa</taxon>
        <taxon>Arthropoda</taxon>
        <taxon>Hexapoda</taxon>
        <taxon>Insecta</taxon>
        <taxon>Pterygota</taxon>
        <taxon>Neoptera</taxon>
        <taxon>Endopterygota</taxon>
        <taxon>Lepidoptera</taxon>
        <taxon>Glossata</taxon>
        <taxon>Ditrysia</taxon>
        <taxon>Tineoidea</taxon>
        <taxon>Psychidae</taxon>
        <taxon>Oiketicinae</taxon>
        <taxon>Eumeta</taxon>
    </lineage>
</organism>
<keyword evidence="2" id="KW-1185">Reference proteome</keyword>
<evidence type="ECO:0000313" key="1">
    <source>
        <dbReference type="EMBL" id="GBP82106.1"/>
    </source>
</evidence>
<comment type="caution">
    <text evidence="1">The sequence shown here is derived from an EMBL/GenBank/DDBJ whole genome shotgun (WGS) entry which is preliminary data.</text>
</comment>
<reference evidence="1 2" key="1">
    <citation type="journal article" date="2019" name="Commun. Biol.">
        <title>The bagworm genome reveals a unique fibroin gene that provides high tensile strength.</title>
        <authorList>
            <person name="Kono N."/>
            <person name="Nakamura H."/>
            <person name="Ohtoshi R."/>
            <person name="Tomita M."/>
            <person name="Numata K."/>
            <person name="Arakawa K."/>
        </authorList>
    </citation>
    <scope>NUCLEOTIDE SEQUENCE [LARGE SCALE GENOMIC DNA]</scope>
</reference>
<dbReference type="AlphaFoldDB" id="A0A4C1Z0I4"/>
<evidence type="ECO:0000313" key="2">
    <source>
        <dbReference type="Proteomes" id="UP000299102"/>
    </source>
</evidence>
<gene>
    <name evidence="1" type="ORF">EVAR_89445_1</name>
</gene>
<protein>
    <submittedName>
        <fullName evidence="1">Uncharacterized protein</fullName>
    </submittedName>
</protein>
<name>A0A4C1Z0I4_EUMVA</name>